<proteinExistence type="predicted"/>
<protein>
    <recommendedName>
        <fullName evidence="3">RNI-like protein</fullName>
    </recommendedName>
</protein>
<dbReference type="RefSeq" id="XP_025370540.1">
    <property type="nucleotide sequence ID" value="XM_025517722.1"/>
</dbReference>
<gene>
    <name evidence="1" type="ORF">IE81DRAFT_88748</name>
</gene>
<dbReference type="InParanoid" id="A0A316W0R1"/>
<dbReference type="AlphaFoldDB" id="A0A316W0R1"/>
<name>A0A316W0R1_9BASI</name>
<evidence type="ECO:0000313" key="1">
    <source>
        <dbReference type="EMBL" id="PWN43380.1"/>
    </source>
</evidence>
<dbReference type="InterPro" id="IPR032675">
    <property type="entry name" value="LRR_dom_sf"/>
</dbReference>
<dbReference type="OrthoDB" id="6160824at2759"/>
<dbReference type="Gene3D" id="3.80.10.10">
    <property type="entry name" value="Ribonuclease Inhibitor"/>
    <property type="match status" value="1"/>
</dbReference>
<dbReference type="SUPFAM" id="SSF52047">
    <property type="entry name" value="RNI-like"/>
    <property type="match status" value="1"/>
</dbReference>
<evidence type="ECO:0000313" key="2">
    <source>
        <dbReference type="Proteomes" id="UP000245783"/>
    </source>
</evidence>
<sequence>MPDFQPFIYETHGWSATFSLQPTSRQVALHAISAGEEPASSRDVCAALEKCAHAQWLSKDSQAMPLGHLLLSHAELGDAGLERVLETLCKYKLGHLGRDAERFEDEEDPQAKPGYQRTRRAYIRLRTLRIDNNSLTDKILDPLASYLQNNVDLLHLDLSGNDLVIAAQSF</sequence>
<dbReference type="Proteomes" id="UP000245783">
    <property type="component" value="Unassembled WGS sequence"/>
</dbReference>
<dbReference type="GeneID" id="37039592"/>
<accession>A0A316W0R1</accession>
<keyword evidence="2" id="KW-1185">Reference proteome</keyword>
<reference evidence="1 2" key="1">
    <citation type="journal article" date="2018" name="Mol. Biol. Evol.">
        <title>Broad Genomic Sampling Reveals a Smut Pathogenic Ancestry of the Fungal Clade Ustilaginomycotina.</title>
        <authorList>
            <person name="Kijpornyongpan T."/>
            <person name="Mondo S.J."/>
            <person name="Barry K."/>
            <person name="Sandor L."/>
            <person name="Lee J."/>
            <person name="Lipzen A."/>
            <person name="Pangilinan J."/>
            <person name="LaButti K."/>
            <person name="Hainaut M."/>
            <person name="Henrissat B."/>
            <person name="Grigoriev I.V."/>
            <person name="Spatafora J.W."/>
            <person name="Aime M.C."/>
        </authorList>
    </citation>
    <scope>NUCLEOTIDE SEQUENCE [LARGE SCALE GENOMIC DNA]</scope>
    <source>
        <strain evidence="1 2">MCA 4658</strain>
    </source>
</reference>
<evidence type="ECO:0008006" key="3">
    <source>
        <dbReference type="Google" id="ProtNLM"/>
    </source>
</evidence>
<dbReference type="EMBL" id="KZ819370">
    <property type="protein sequence ID" value="PWN43380.1"/>
    <property type="molecule type" value="Genomic_DNA"/>
</dbReference>
<organism evidence="1 2">
    <name type="scientific">Ceraceosorus guamensis</name>
    <dbReference type="NCBI Taxonomy" id="1522189"/>
    <lineage>
        <taxon>Eukaryota</taxon>
        <taxon>Fungi</taxon>
        <taxon>Dikarya</taxon>
        <taxon>Basidiomycota</taxon>
        <taxon>Ustilaginomycotina</taxon>
        <taxon>Exobasidiomycetes</taxon>
        <taxon>Ceraceosorales</taxon>
        <taxon>Ceraceosoraceae</taxon>
        <taxon>Ceraceosorus</taxon>
    </lineage>
</organism>